<dbReference type="RefSeq" id="WP_260976570.1">
    <property type="nucleotide sequence ID" value="NZ_JAOANI010000019.1"/>
</dbReference>
<comment type="caution">
    <text evidence="1">The sequence shown here is derived from an EMBL/GenBank/DDBJ whole genome shotgun (WGS) entry which is preliminary data.</text>
</comment>
<dbReference type="AlphaFoldDB" id="A0A9X2WFZ3"/>
<dbReference type="SUPFAM" id="SSF75169">
    <property type="entry name" value="DsrEFH-like"/>
    <property type="match status" value="1"/>
</dbReference>
<dbReference type="EMBL" id="JAOANI010000019">
    <property type="protein sequence ID" value="MCT7359709.1"/>
    <property type="molecule type" value="Genomic_DNA"/>
</dbReference>
<accession>A0A9X2WFZ3</accession>
<name>A0A9X2WFZ3_9GAMM</name>
<keyword evidence="2" id="KW-1185">Reference proteome</keyword>
<dbReference type="Proteomes" id="UP001147830">
    <property type="component" value="Unassembled WGS sequence"/>
</dbReference>
<dbReference type="InterPro" id="IPR027396">
    <property type="entry name" value="DsrEFH-like"/>
</dbReference>
<reference evidence="1" key="1">
    <citation type="journal article" date="2022" name="Front. Microbiol.">
        <title>Genome-based taxonomic rearrangement of Oceanobacter-related bacteria including the description of Thalassolituus hydrocarbonoclasticus sp. nov. and Thalassolituus pacificus sp. nov. and emended description of the genus Thalassolituus.</title>
        <authorList>
            <person name="Dong C."/>
            <person name="Wei L."/>
            <person name="Wang J."/>
            <person name="Lai Q."/>
            <person name="Huang Z."/>
            <person name="Shao Z."/>
        </authorList>
    </citation>
    <scope>NUCLEOTIDE SEQUENCE</scope>
    <source>
        <strain evidence="1">59MF3M-4</strain>
    </source>
</reference>
<evidence type="ECO:0000313" key="1">
    <source>
        <dbReference type="EMBL" id="MCT7359709.1"/>
    </source>
</evidence>
<proteinExistence type="predicted"/>
<dbReference type="GO" id="GO:0002143">
    <property type="term" value="P:tRNA wobble position uridine thiolation"/>
    <property type="evidence" value="ECO:0007669"/>
    <property type="project" value="InterPro"/>
</dbReference>
<dbReference type="InterPro" id="IPR007215">
    <property type="entry name" value="Sulphur_relay_TusB/DsrH"/>
</dbReference>
<dbReference type="Pfam" id="PF04077">
    <property type="entry name" value="DsrH"/>
    <property type="match status" value="1"/>
</dbReference>
<dbReference type="Gene3D" id="3.40.1260.10">
    <property type="entry name" value="DsrEFH-like"/>
    <property type="match status" value="1"/>
</dbReference>
<gene>
    <name evidence="1" type="ORF">NYR02_11865</name>
</gene>
<evidence type="ECO:0008006" key="3">
    <source>
        <dbReference type="Google" id="ProtNLM"/>
    </source>
</evidence>
<protein>
    <recommendedName>
        <fullName evidence="3">Sulfurtransferase complex subunit TusB</fullName>
    </recommendedName>
</protein>
<dbReference type="GO" id="GO:0005737">
    <property type="term" value="C:cytoplasm"/>
    <property type="evidence" value="ECO:0007669"/>
    <property type="project" value="InterPro"/>
</dbReference>
<organism evidence="1 2">
    <name type="scientific">Thalassolituus pacificus</name>
    <dbReference type="NCBI Taxonomy" id="2975440"/>
    <lineage>
        <taxon>Bacteria</taxon>
        <taxon>Pseudomonadati</taxon>
        <taxon>Pseudomonadota</taxon>
        <taxon>Gammaproteobacteria</taxon>
        <taxon>Oceanospirillales</taxon>
        <taxon>Oceanospirillaceae</taxon>
        <taxon>Thalassolituus</taxon>
    </lineage>
</organism>
<sequence length="96" mass="10841">MTLHLVLTSQTTALKQLERMLAPADSLVFIGDGAYALQLLTSNNWSHQNRCYFRTTDARQRGLADSLQDNIGAIAIDDKKWVELCLSHPRTLSWKP</sequence>
<reference evidence="1" key="2">
    <citation type="submission" date="2022-08" db="EMBL/GenBank/DDBJ databases">
        <authorList>
            <person name="Dong C."/>
        </authorList>
    </citation>
    <scope>NUCLEOTIDE SEQUENCE</scope>
    <source>
        <strain evidence="1">59MF3M-4</strain>
    </source>
</reference>
<evidence type="ECO:0000313" key="2">
    <source>
        <dbReference type="Proteomes" id="UP001147830"/>
    </source>
</evidence>